<dbReference type="InterPro" id="IPR032697">
    <property type="entry name" value="SQ_cyclase_N"/>
</dbReference>
<accession>A0ABT9LWC3</accession>
<protein>
    <submittedName>
        <fullName evidence="6">Sporulenol synthase</fullName>
        <ecNumber evidence="6">4.2.1.137</ecNumber>
    </submittedName>
</protein>
<keyword evidence="6" id="KW-0456">Lyase</keyword>
<dbReference type="PANTHER" id="PTHR11764">
    <property type="entry name" value="TERPENE CYCLASE/MUTASE FAMILY MEMBER"/>
    <property type="match status" value="1"/>
</dbReference>
<dbReference type="GO" id="GO:0016829">
    <property type="term" value="F:lyase activity"/>
    <property type="evidence" value="ECO:0007669"/>
    <property type="project" value="UniProtKB-KW"/>
</dbReference>
<feature type="domain" description="Squalene cyclase N-terminal" evidence="5">
    <location>
        <begin position="17"/>
        <end position="282"/>
    </location>
</feature>
<reference evidence="6 7" key="1">
    <citation type="submission" date="2023-07" db="EMBL/GenBank/DDBJ databases">
        <title>Genomic Encyclopedia of Type Strains, Phase IV (KMG-IV): sequencing the most valuable type-strain genomes for metagenomic binning, comparative biology and taxonomic classification.</title>
        <authorList>
            <person name="Goeker M."/>
        </authorList>
    </citation>
    <scope>NUCLEOTIDE SEQUENCE [LARGE SCALE GENOMIC DNA]</scope>
    <source>
        <strain evidence="6 7">DSM 25924</strain>
    </source>
</reference>
<dbReference type="Pfam" id="PF13243">
    <property type="entry name" value="SQHop_cyclase_C"/>
    <property type="match status" value="1"/>
</dbReference>
<dbReference type="Pfam" id="PF13249">
    <property type="entry name" value="SQHop_cyclase_N"/>
    <property type="match status" value="1"/>
</dbReference>
<sequence length="644" mass="74198">MSVFFSPEFTMLSSVLENSIQQLLDSQMSDGSWKDCFDTGCMPDAQTAISLYLLDWKDWQWIEVLLTRIRKAQRLDGSWGVYPGDHGDLSTTVECYYALQIYNAWGESEDQKRLAQQFIQKRGGLRKCRNLTKIFLALGGEIPWSWLPSPRFYLPLFFKYSPIDIEDLVTFTRLHVPPMLILSSLQYVACPSGNFFLKELLTDRQKRTVLRTTMYHSVNWLKNAAFRRCVTWMDEEQEADGTLGGYHSSSFLWVFAKLALGYPRDHPDVERILSAIRQSLYQDIEDDFYHQQTCDAHIWNTALAMQALGSCGILTNSMTLRKAAQYLLAKQHRIPDRLMKNKGKQLGGWAFSSNNTCHPDVDDTVASLEALAPLADECAEAWWQGIDWLLSMQNRDGGWSAFEKDCNQFWLDWLPANDMKRAMIDPSTPDITGRVVEFLVNHKILSCWDARVRKAIYWLRNHQEADGSWFGRWGTTYIYGTWCAVKALVVVGIPSDDESLRKAKGWLLSIQMEDGSFGESCQSDLCGKYVELSFGLPTQTAWALDTLLYLYQLEVEPRIRQRLWLAAWRAARWLLKQGEKGRWHEEIPTGSGFPGALHIRYHIYPKVWPLIALNHFQKCFESVKRAPMKGGEQSVRPQTFEYVP</sequence>
<dbReference type="EC" id="4.2.1.137" evidence="6"/>
<evidence type="ECO:0000256" key="2">
    <source>
        <dbReference type="ARBA" id="ARBA00009755"/>
    </source>
</evidence>
<evidence type="ECO:0000256" key="1">
    <source>
        <dbReference type="ARBA" id="ARBA00004999"/>
    </source>
</evidence>
<name>A0ABT9LWC3_9BACL</name>
<dbReference type="EMBL" id="JAURUO010000007">
    <property type="protein sequence ID" value="MDP9728567.1"/>
    <property type="molecule type" value="Genomic_DNA"/>
</dbReference>
<comment type="similarity">
    <text evidence="2">Belongs to the terpene cyclase/mutase family.</text>
</comment>
<dbReference type="RefSeq" id="WP_306954195.1">
    <property type="nucleotide sequence ID" value="NZ_JAURUO010000007.1"/>
</dbReference>
<evidence type="ECO:0000313" key="7">
    <source>
        <dbReference type="Proteomes" id="UP001229209"/>
    </source>
</evidence>
<proteinExistence type="inferred from homology"/>
<evidence type="ECO:0000256" key="3">
    <source>
        <dbReference type="ARBA" id="ARBA00022737"/>
    </source>
</evidence>
<comment type="pathway">
    <text evidence="1">Secondary metabolite biosynthesis; hopanoid biosynthesis.</text>
</comment>
<keyword evidence="3" id="KW-0677">Repeat</keyword>
<keyword evidence="7" id="KW-1185">Reference proteome</keyword>
<dbReference type="Gene3D" id="1.50.10.20">
    <property type="match status" value="2"/>
</dbReference>
<dbReference type="PANTHER" id="PTHR11764:SF20">
    <property type="entry name" value="LANOSTEROL SYNTHASE"/>
    <property type="match status" value="1"/>
</dbReference>
<evidence type="ECO:0000259" key="5">
    <source>
        <dbReference type="Pfam" id="PF13249"/>
    </source>
</evidence>
<evidence type="ECO:0000259" key="4">
    <source>
        <dbReference type="Pfam" id="PF13243"/>
    </source>
</evidence>
<comment type="caution">
    <text evidence="6">The sequence shown here is derived from an EMBL/GenBank/DDBJ whole genome shotgun (WGS) entry which is preliminary data.</text>
</comment>
<organism evidence="6 7">
    <name type="scientific">Alicyclobacillus tolerans</name>
    <dbReference type="NCBI Taxonomy" id="90970"/>
    <lineage>
        <taxon>Bacteria</taxon>
        <taxon>Bacillati</taxon>
        <taxon>Bacillota</taxon>
        <taxon>Bacilli</taxon>
        <taxon>Bacillales</taxon>
        <taxon>Alicyclobacillaceae</taxon>
        <taxon>Alicyclobacillus</taxon>
    </lineage>
</organism>
<dbReference type="NCBIfam" id="TIGR01787">
    <property type="entry name" value="squalene_cyclas"/>
    <property type="match status" value="1"/>
</dbReference>
<dbReference type="SFLD" id="SFLDG01016">
    <property type="entry name" value="Prenyltransferase_Like_2"/>
    <property type="match status" value="1"/>
</dbReference>
<dbReference type="Proteomes" id="UP001229209">
    <property type="component" value="Unassembled WGS sequence"/>
</dbReference>
<gene>
    <name evidence="6" type="ORF">J2S04_001517</name>
</gene>
<evidence type="ECO:0000313" key="6">
    <source>
        <dbReference type="EMBL" id="MDP9728567.1"/>
    </source>
</evidence>
<dbReference type="InterPro" id="IPR018333">
    <property type="entry name" value="Squalene_cyclase"/>
</dbReference>
<feature type="domain" description="Squalene cyclase C-terminal" evidence="4">
    <location>
        <begin position="298"/>
        <end position="617"/>
    </location>
</feature>
<dbReference type="InterPro" id="IPR008930">
    <property type="entry name" value="Terpenoid_cyclase/PrenylTrfase"/>
</dbReference>
<dbReference type="SUPFAM" id="SSF48239">
    <property type="entry name" value="Terpenoid cyclases/Protein prenyltransferases"/>
    <property type="match status" value="2"/>
</dbReference>
<dbReference type="InterPro" id="IPR032696">
    <property type="entry name" value="SQ_cyclase_C"/>
</dbReference>